<name>A0ABY7VTD9_9BACT</name>
<feature type="signal peptide" evidence="5">
    <location>
        <begin position="1"/>
        <end position="24"/>
    </location>
</feature>
<evidence type="ECO:0000256" key="3">
    <source>
        <dbReference type="ARBA" id="ARBA00022801"/>
    </source>
</evidence>
<reference evidence="7 8" key="1">
    <citation type="submission" date="2023-02" db="EMBL/GenBank/DDBJ databases">
        <title>Genome sequence of Lentisphaera profundi SAORIC-696.</title>
        <authorList>
            <person name="Kim e."/>
            <person name="Cho J.-C."/>
            <person name="Choi A."/>
            <person name="Kang I."/>
        </authorList>
    </citation>
    <scope>NUCLEOTIDE SEQUENCE [LARGE SCALE GENOMIC DNA]</scope>
    <source>
        <strain evidence="7 8">SAORIC-696</strain>
    </source>
</reference>
<keyword evidence="3" id="KW-0378">Hydrolase</keyword>
<evidence type="ECO:0000313" key="8">
    <source>
        <dbReference type="Proteomes" id="UP001214250"/>
    </source>
</evidence>
<dbReference type="SUPFAM" id="SSF53649">
    <property type="entry name" value="Alkaline phosphatase-like"/>
    <property type="match status" value="1"/>
</dbReference>
<feature type="domain" description="Sulfatase N-terminal" evidence="6">
    <location>
        <begin position="29"/>
        <end position="366"/>
    </location>
</feature>
<evidence type="ECO:0000259" key="6">
    <source>
        <dbReference type="Pfam" id="PF00884"/>
    </source>
</evidence>
<proteinExistence type="inferred from homology"/>
<evidence type="ECO:0000256" key="4">
    <source>
        <dbReference type="ARBA" id="ARBA00022837"/>
    </source>
</evidence>
<dbReference type="Gene3D" id="3.40.720.10">
    <property type="entry name" value="Alkaline Phosphatase, subunit A"/>
    <property type="match status" value="1"/>
</dbReference>
<accession>A0ABY7VTD9</accession>
<dbReference type="PANTHER" id="PTHR42693:SF53">
    <property type="entry name" value="ENDO-4-O-SULFATASE"/>
    <property type="match status" value="1"/>
</dbReference>
<dbReference type="InterPro" id="IPR017850">
    <property type="entry name" value="Alkaline_phosphatase_core_sf"/>
</dbReference>
<dbReference type="InterPro" id="IPR050738">
    <property type="entry name" value="Sulfatase"/>
</dbReference>
<gene>
    <name evidence="7" type="ORF">PQO03_00735</name>
</gene>
<evidence type="ECO:0000256" key="5">
    <source>
        <dbReference type="SAM" id="SignalP"/>
    </source>
</evidence>
<dbReference type="PANTHER" id="PTHR42693">
    <property type="entry name" value="ARYLSULFATASE FAMILY MEMBER"/>
    <property type="match status" value="1"/>
</dbReference>
<keyword evidence="8" id="KW-1185">Reference proteome</keyword>
<dbReference type="RefSeq" id="WP_274150555.1">
    <property type="nucleotide sequence ID" value="NZ_CP117811.1"/>
</dbReference>
<dbReference type="Pfam" id="PF00884">
    <property type="entry name" value="Sulfatase"/>
    <property type="match status" value="1"/>
</dbReference>
<evidence type="ECO:0000256" key="1">
    <source>
        <dbReference type="ARBA" id="ARBA00008779"/>
    </source>
</evidence>
<protein>
    <submittedName>
        <fullName evidence="7">Sulfatase-like hydrolase/transferase</fullName>
    </submittedName>
</protein>
<dbReference type="InterPro" id="IPR024607">
    <property type="entry name" value="Sulfatase_CS"/>
</dbReference>
<evidence type="ECO:0000256" key="2">
    <source>
        <dbReference type="ARBA" id="ARBA00022723"/>
    </source>
</evidence>
<comment type="similarity">
    <text evidence="1">Belongs to the sulfatase family.</text>
</comment>
<keyword evidence="2" id="KW-0479">Metal-binding</keyword>
<sequence>MKINSIILTALAGFASTLTPLAKAADKKPNIVLILADDVGADMFSSYGQSHSAQTPNIDKIGADGVQFKTCFAPAICGPSRALIMTGVYANRTGAFRNDMWAFDSRGTLFTKQHSWAKLLSEGGYKTAVAGKWHCSAREPYEQEVGFDEYCIYEGPDKIKQHFDIDVVAQGRRKDVKLADNRYWYPSTVQNGKYLDATEKDFGPDQRCEFIMDFMERKAKNNQPFMAYWPIVIPHGPYSTTPDNGLAMDIELKKPDVKGMSKEDKERILGEYSKKQKQRFVNLIQYMDKLVGKVVQKAKDLDIYDNTYFIFCADNGTASTAKDRAVERGVHVPFLVCGPGVKQRGMSEELTDFSDVAPTLLEMAGVPFPKDVPFDGKSQVSFLTGKSDTHREWIYAYTGPVQIFRTKTHLLEARSALYGKPDGRLYYTADKRFGEAYKRVDNNPEHSTAKKKFQDLITQLPNHLEPDHPFFSSKYGKKWTANNSIEELARKQLYNHPDYRIYDEED</sequence>
<dbReference type="PROSITE" id="PS00523">
    <property type="entry name" value="SULFATASE_1"/>
    <property type="match status" value="1"/>
</dbReference>
<keyword evidence="5" id="KW-0732">Signal</keyword>
<dbReference type="InterPro" id="IPR000917">
    <property type="entry name" value="Sulfatase_N"/>
</dbReference>
<organism evidence="7 8">
    <name type="scientific">Lentisphaera profundi</name>
    <dbReference type="NCBI Taxonomy" id="1658616"/>
    <lineage>
        <taxon>Bacteria</taxon>
        <taxon>Pseudomonadati</taxon>
        <taxon>Lentisphaerota</taxon>
        <taxon>Lentisphaeria</taxon>
        <taxon>Lentisphaerales</taxon>
        <taxon>Lentisphaeraceae</taxon>
        <taxon>Lentisphaera</taxon>
    </lineage>
</organism>
<evidence type="ECO:0000313" key="7">
    <source>
        <dbReference type="EMBL" id="WDE96490.1"/>
    </source>
</evidence>
<dbReference type="PROSITE" id="PS00149">
    <property type="entry name" value="SULFATASE_2"/>
    <property type="match status" value="1"/>
</dbReference>
<feature type="chain" id="PRO_5045307815" evidence="5">
    <location>
        <begin position="25"/>
        <end position="506"/>
    </location>
</feature>
<dbReference type="Proteomes" id="UP001214250">
    <property type="component" value="Chromosome 1"/>
</dbReference>
<keyword evidence="4" id="KW-0106">Calcium</keyword>
<dbReference type="EMBL" id="CP117811">
    <property type="protein sequence ID" value="WDE96490.1"/>
    <property type="molecule type" value="Genomic_DNA"/>
</dbReference>